<keyword evidence="3 5" id="KW-0949">S-adenosyl-L-methionine</keyword>
<evidence type="ECO:0000313" key="8">
    <source>
        <dbReference type="EMBL" id="EOT87625.1"/>
    </source>
</evidence>
<proteinExistence type="inferred from homology"/>
<gene>
    <name evidence="5" type="primary">prmC</name>
    <name evidence="8" type="ORF">I573_00682</name>
</gene>
<dbReference type="InterPro" id="IPR040758">
    <property type="entry name" value="PrmC_N"/>
</dbReference>
<comment type="similarity">
    <text evidence="5">Belongs to the protein N5-glutamine methyltransferase family. PrmC subfamily.</text>
</comment>
<evidence type="ECO:0000256" key="3">
    <source>
        <dbReference type="ARBA" id="ARBA00022691"/>
    </source>
</evidence>
<protein>
    <recommendedName>
        <fullName evidence="5">Release factor glutamine methyltransferase</fullName>
        <shortName evidence="5">RF MTase</shortName>
        <ecNumber evidence="5">2.1.1.297</ecNumber>
    </recommendedName>
    <alternativeName>
        <fullName evidence="5">N5-glutamine methyltransferase PrmC</fullName>
    </alternativeName>
    <alternativeName>
        <fullName evidence="5">Protein-(glutamine-N5) MTase PrmC</fullName>
    </alternativeName>
    <alternativeName>
        <fullName evidence="5">Protein-glutamine N-methyltransferase PrmC</fullName>
    </alternativeName>
</protein>
<feature type="binding site" evidence="5">
    <location>
        <position position="143"/>
    </location>
    <ligand>
        <name>S-adenosyl-L-methionine</name>
        <dbReference type="ChEBI" id="CHEBI:59789"/>
    </ligand>
</feature>
<dbReference type="EC" id="2.1.1.297" evidence="5"/>
<comment type="catalytic activity">
    <reaction evidence="4 5">
        <text>L-glutaminyl-[peptide chain release factor] + S-adenosyl-L-methionine = N(5)-methyl-L-glutaminyl-[peptide chain release factor] + S-adenosyl-L-homocysteine + H(+)</text>
        <dbReference type="Rhea" id="RHEA:42896"/>
        <dbReference type="Rhea" id="RHEA-COMP:10271"/>
        <dbReference type="Rhea" id="RHEA-COMP:10272"/>
        <dbReference type="ChEBI" id="CHEBI:15378"/>
        <dbReference type="ChEBI" id="CHEBI:30011"/>
        <dbReference type="ChEBI" id="CHEBI:57856"/>
        <dbReference type="ChEBI" id="CHEBI:59789"/>
        <dbReference type="ChEBI" id="CHEBI:61891"/>
        <dbReference type="EC" id="2.1.1.297"/>
    </reaction>
</comment>
<evidence type="ECO:0000313" key="9">
    <source>
        <dbReference type="Proteomes" id="UP000015961"/>
    </source>
</evidence>
<dbReference type="InterPro" id="IPR002052">
    <property type="entry name" value="DNA_methylase_N6_adenine_CS"/>
</dbReference>
<name>S0L8N7_9ENTE</name>
<feature type="domain" description="Release factor glutamine methyltransferase N-terminal" evidence="7">
    <location>
        <begin position="7"/>
        <end position="75"/>
    </location>
</feature>
<dbReference type="CDD" id="cd02440">
    <property type="entry name" value="AdoMet_MTases"/>
    <property type="match status" value="1"/>
</dbReference>
<feature type="binding site" evidence="5">
    <location>
        <position position="185"/>
    </location>
    <ligand>
        <name>S-adenosyl-L-methionine</name>
        <dbReference type="ChEBI" id="CHEBI:59789"/>
    </ligand>
</feature>
<evidence type="ECO:0000259" key="6">
    <source>
        <dbReference type="Pfam" id="PF05175"/>
    </source>
</evidence>
<dbReference type="InterPro" id="IPR029063">
    <property type="entry name" value="SAM-dependent_MTases_sf"/>
</dbReference>
<feature type="binding site" evidence="5">
    <location>
        <begin position="185"/>
        <end position="188"/>
    </location>
    <ligand>
        <name>substrate</name>
    </ligand>
</feature>
<dbReference type="NCBIfam" id="TIGR03534">
    <property type="entry name" value="RF_mod_PrmC"/>
    <property type="match status" value="1"/>
</dbReference>
<evidence type="ECO:0000259" key="7">
    <source>
        <dbReference type="Pfam" id="PF17827"/>
    </source>
</evidence>
<dbReference type="PANTHER" id="PTHR18895:SF74">
    <property type="entry name" value="MTRF1L RELEASE FACTOR GLUTAMINE METHYLTRANSFERASE"/>
    <property type="match status" value="1"/>
</dbReference>
<dbReference type="InterPro" id="IPR004556">
    <property type="entry name" value="HemK-like"/>
</dbReference>
<dbReference type="EMBL" id="ASWO01000001">
    <property type="protein sequence ID" value="EOT87625.1"/>
    <property type="molecule type" value="Genomic_DNA"/>
</dbReference>
<comment type="caution">
    <text evidence="5">Lacks conserved residue(s) required for the propagation of feature annotation.</text>
</comment>
<dbReference type="GO" id="GO:0003676">
    <property type="term" value="F:nucleic acid binding"/>
    <property type="evidence" value="ECO:0007669"/>
    <property type="project" value="InterPro"/>
</dbReference>
<sequence length="278" mass="31715">MDKTYRQLIQEATHTLETHGKEGHAIQAVFLRRKNWDKMHFLLNLDQLATREDQLQVAQDIERLLADYPPQYLTGVEEFYGRLFQVTEDTLIPRPETEELVQLCLSMNDQTKPLHVMDIGTGTGAIAISLKAEAPNWNVHASDLSPKALQVAQQNAQRLEQELCFHTGDTLTPVLAHQFDIIISNPPYIAQNEWEVMDASVRLFEPKMALFAEHEGLAIYEKIAKQAPLCLKPEGQIFLEIGYLQKDAVIALFQQAFPMKKVEAKKDLFGNDRMIVVY</sequence>
<dbReference type="Proteomes" id="UP000015961">
    <property type="component" value="Unassembled WGS sequence"/>
</dbReference>
<dbReference type="RefSeq" id="WP_016185178.1">
    <property type="nucleotide sequence ID" value="NZ_ASWO01000001.1"/>
</dbReference>
<reference evidence="8 9" key="1">
    <citation type="submission" date="2013-03" db="EMBL/GenBank/DDBJ databases">
        <title>The Genome Sequence of Enterococcus sulfureus ATCC_49903 (PacBio/Illumina hybrid assembly).</title>
        <authorList>
            <consortium name="The Broad Institute Genomics Platform"/>
            <consortium name="The Broad Institute Genome Sequencing Center for Infectious Disease"/>
            <person name="Earl A."/>
            <person name="Russ C."/>
            <person name="Gilmore M."/>
            <person name="Surin D."/>
            <person name="Walker B."/>
            <person name="Young S."/>
            <person name="Zeng Q."/>
            <person name="Gargeya S."/>
            <person name="Fitzgerald M."/>
            <person name="Haas B."/>
            <person name="Abouelleil A."/>
            <person name="Allen A.W."/>
            <person name="Alvarado L."/>
            <person name="Arachchi H.M."/>
            <person name="Berlin A.M."/>
            <person name="Chapman S.B."/>
            <person name="Gainer-Dewar J."/>
            <person name="Goldberg J."/>
            <person name="Griggs A."/>
            <person name="Gujja S."/>
            <person name="Hansen M."/>
            <person name="Howarth C."/>
            <person name="Imamovic A."/>
            <person name="Ireland A."/>
            <person name="Larimer J."/>
            <person name="McCowan C."/>
            <person name="Murphy C."/>
            <person name="Pearson M."/>
            <person name="Poon T.W."/>
            <person name="Priest M."/>
            <person name="Roberts A."/>
            <person name="Saif S."/>
            <person name="Shea T."/>
            <person name="Sisk P."/>
            <person name="Sykes S."/>
            <person name="Wortman J."/>
            <person name="Nusbaum C."/>
            <person name="Birren B."/>
        </authorList>
    </citation>
    <scope>NUCLEOTIDE SEQUENCE [LARGE SCALE GENOMIC DNA]</scope>
    <source>
        <strain evidence="8 9">ATCC 49903</strain>
    </source>
</reference>
<feature type="binding site" evidence="5">
    <location>
        <begin position="120"/>
        <end position="124"/>
    </location>
    <ligand>
        <name>S-adenosyl-L-methionine</name>
        <dbReference type="ChEBI" id="CHEBI:59789"/>
    </ligand>
</feature>
<dbReference type="AlphaFoldDB" id="S0L8N7"/>
<dbReference type="HAMAP" id="MF_02126">
    <property type="entry name" value="RF_methyltr_PrmC"/>
    <property type="match status" value="1"/>
</dbReference>
<evidence type="ECO:0000256" key="5">
    <source>
        <dbReference type="HAMAP-Rule" id="MF_02126"/>
    </source>
</evidence>
<dbReference type="eggNOG" id="COG2890">
    <property type="taxonomic scope" value="Bacteria"/>
</dbReference>
<dbReference type="InterPro" id="IPR050320">
    <property type="entry name" value="N5-glutamine_MTase"/>
</dbReference>
<dbReference type="InterPro" id="IPR019874">
    <property type="entry name" value="RF_methyltr_PrmC"/>
</dbReference>
<dbReference type="Pfam" id="PF05175">
    <property type="entry name" value="MTS"/>
    <property type="match status" value="1"/>
</dbReference>
<dbReference type="GO" id="GO:0032259">
    <property type="term" value="P:methylation"/>
    <property type="evidence" value="ECO:0007669"/>
    <property type="project" value="UniProtKB-KW"/>
</dbReference>
<dbReference type="GO" id="GO:0102559">
    <property type="term" value="F:peptide chain release factor N(5)-glutamine methyltransferase activity"/>
    <property type="evidence" value="ECO:0007669"/>
    <property type="project" value="UniProtKB-EC"/>
</dbReference>
<comment type="function">
    <text evidence="5">Methylates the class 1 translation termination release factors RF1/PrfA and RF2/PrfB on the glutamine residue of the universally conserved GGQ motif.</text>
</comment>
<dbReference type="NCBIfam" id="TIGR00536">
    <property type="entry name" value="hemK_fam"/>
    <property type="match status" value="1"/>
</dbReference>
<dbReference type="PANTHER" id="PTHR18895">
    <property type="entry name" value="HEMK METHYLTRANSFERASE"/>
    <property type="match status" value="1"/>
</dbReference>
<keyword evidence="2 5" id="KW-0808">Transferase</keyword>
<dbReference type="InterPro" id="IPR007848">
    <property type="entry name" value="Small_mtfrase_dom"/>
</dbReference>
<dbReference type="Pfam" id="PF17827">
    <property type="entry name" value="PrmC_N"/>
    <property type="match status" value="1"/>
</dbReference>
<dbReference type="STRING" id="1140003.OMY_00689"/>
<evidence type="ECO:0000256" key="2">
    <source>
        <dbReference type="ARBA" id="ARBA00022679"/>
    </source>
</evidence>
<evidence type="ECO:0000256" key="1">
    <source>
        <dbReference type="ARBA" id="ARBA00022603"/>
    </source>
</evidence>
<dbReference type="PROSITE" id="PS00092">
    <property type="entry name" value="N6_MTASE"/>
    <property type="match status" value="1"/>
</dbReference>
<dbReference type="SUPFAM" id="SSF53335">
    <property type="entry name" value="S-adenosyl-L-methionine-dependent methyltransferases"/>
    <property type="match status" value="1"/>
</dbReference>
<dbReference type="Gene3D" id="3.40.50.150">
    <property type="entry name" value="Vaccinia Virus protein VP39"/>
    <property type="match status" value="1"/>
</dbReference>
<comment type="caution">
    <text evidence="8">The sequence shown here is derived from an EMBL/GenBank/DDBJ whole genome shotgun (WGS) entry which is preliminary data.</text>
</comment>
<dbReference type="Gene3D" id="1.10.8.10">
    <property type="entry name" value="DNA helicase RuvA subunit, C-terminal domain"/>
    <property type="match status" value="1"/>
</dbReference>
<dbReference type="PATRIC" id="fig|1140003.3.peg.682"/>
<accession>S0L8N7</accession>
<evidence type="ECO:0000256" key="4">
    <source>
        <dbReference type="ARBA" id="ARBA00048391"/>
    </source>
</evidence>
<keyword evidence="9" id="KW-1185">Reference proteome</keyword>
<keyword evidence="1 5" id="KW-0489">Methyltransferase</keyword>
<organism evidence="8 9">
    <name type="scientific">Enterococcus sulfureus ATCC 49903</name>
    <dbReference type="NCBI Taxonomy" id="1140003"/>
    <lineage>
        <taxon>Bacteria</taxon>
        <taxon>Bacillati</taxon>
        <taxon>Bacillota</taxon>
        <taxon>Bacilli</taxon>
        <taxon>Lactobacillales</taxon>
        <taxon>Enterococcaceae</taxon>
        <taxon>Enterococcus</taxon>
    </lineage>
</organism>
<feature type="domain" description="Methyltransferase small" evidence="6">
    <location>
        <begin position="111"/>
        <end position="195"/>
    </location>
</feature>
<dbReference type="OrthoDB" id="9800643at2"/>